<reference evidence="1" key="1">
    <citation type="journal article" date="2015" name="Genom Data">
        <title>Genome sequences of six Phytophthora species associated with forests in New Zealand.</title>
        <authorList>
            <person name="Studholme D.J."/>
            <person name="McDougal R.L."/>
            <person name="Sambles C."/>
            <person name="Hansen E."/>
            <person name="Hardy G."/>
            <person name="Grant M."/>
            <person name="Ganley R.J."/>
            <person name="Williams N.M."/>
        </authorList>
    </citation>
    <scope>NUCLEOTIDE SEQUENCE</scope>
    <source>
        <strain evidence="1">NZFS 2646</strain>
        <strain evidence="2">NZFS 3630</strain>
    </source>
</reference>
<dbReference type="Proteomes" id="UP000792063">
    <property type="component" value="Unassembled WGS sequence"/>
</dbReference>
<keyword evidence="5" id="KW-1185">Reference proteome</keyword>
<organism evidence="4 5">
    <name type="scientific">Phytophthora kernoviae</name>
    <dbReference type="NCBI Taxonomy" id="325452"/>
    <lineage>
        <taxon>Eukaryota</taxon>
        <taxon>Sar</taxon>
        <taxon>Stramenopiles</taxon>
        <taxon>Oomycota</taxon>
        <taxon>Peronosporomycetes</taxon>
        <taxon>Peronosporales</taxon>
        <taxon>Peronosporaceae</taxon>
        <taxon>Phytophthora</taxon>
    </lineage>
</organism>
<dbReference type="EMBL" id="MBDN02000478">
    <property type="protein sequence ID" value="RLN74978.1"/>
    <property type="molecule type" value="Genomic_DNA"/>
</dbReference>
<evidence type="ECO:0000313" key="3">
    <source>
        <dbReference type="EMBL" id="RLN46709.1"/>
    </source>
</evidence>
<reference evidence="5 6" key="2">
    <citation type="submission" date="2018-07" db="EMBL/GenBank/DDBJ databases">
        <title>Genome sequencing of oomycete isolates from Chile give support for New Zealand origin for Phytophthora kernoviae and make available the first Nothophytophthora sp. genome.</title>
        <authorList>
            <person name="Studholme D.J."/>
            <person name="Sanfuentes E."/>
            <person name="Panda P."/>
            <person name="Hill R."/>
            <person name="Sambles C."/>
            <person name="Grant M."/>
            <person name="Williams N.M."/>
            <person name="Mcdougal R.L."/>
        </authorList>
    </citation>
    <scope>NUCLEOTIDE SEQUENCE [LARGE SCALE GENOMIC DNA]</scope>
    <source>
        <strain evidence="3">Chile2</strain>
        <strain evidence="4">Chile4</strain>
    </source>
</reference>
<evidence type="ECO:0000313" key="4">
    <source>
        <dbReference type="EMBL" id="RLN74978.1"/>
    </source>
</evidence>
<dbReference type="Proteomes" id="UP000785171">
    <property type="component" value="Unassembled WGS sequence"/>
</dbReference>
<name>A0A3R7HS45_9STRA</name>
<evidence type="ECO:0000313" key="5">
    <source>
        <dbReference type="Proteomes" id="UP000285624"/>
    </source>
</evidence>
<dbReference type="AlphaFoldDB" id="A0A3R7HS45"/>
<evidence type="ECO:0000313" key="6">
    <source>
        <dbReference type="Proteomes" id="UP000285883"/>
    </source>
</evidence>
<dbReference type="EMBL" id="JPWV03000458">
    <property type="protein sequence ID" value="KAG2510884.1"/>
    <property type="molecule type" value="Genomic_DNA"/>
</dbReference>
<reference evidence="1" key="3">
    <citation type="submission" date="2020-06" db="EMBL/GenBank/DDBJ databases">
        <authorList>
            <person name="Studholme D.J."/>
        </authorList>
    </citation>
    <scope>NUCLEOTIDE SEQUENCE</scope>
    <source>
        <strain evidence="1">NZFS 2646</strain>
        <strain evidence="2">NZFS 3630</strain>
    </source>
</reference>
<evidence type="ECO:0000313" key="1">
    <source>
        <dbReference type="EMBL" id="KAG2510884.1"/>
    </source>
</evidence>
<accession>A0A3R7HS45</accession>
<proteinExistence type="predicted"/>
<dbReference type="Proteomes" id="UP000285883">
    <property type="component" value="Unassembled WGS sequence"/>
</dbReference>
<sequence length="324" mass="36333">MVFGSMRHATQHLRTSTRNLAARRNAASALTTMANASRPTPAFIHTRTCAPITQPQHVRADPTGIVAGVAIVGALVGVGKMWWDASSSSSQTMGPQAFQEIPQVEIVLFFSELTAEVTNLFKQLPEIENAVRQYLKENNHELSEAEFKQAILGQLYQMMEGLEQQVVAKRQWSRESLEFALEKYAQDSEILKLQEDLNKLMQTVFPAPEAVEVPEDLTADKTLEILKEMVASMETAMKDMLAHARGEGITDARKAMEEFQGLYLEHVEQMTQAQMKANGISQQVFTAALQKYHTESEQFRQQVEQIYAAQAKVFQQMGLPVETQ</sequence>
<protein>
    <submittedName>
        <fullName evidence="4">Uncharacterized protein</fullName>
    </submittedName>
</protein>
<dbReference type="EMBL" id="JPWU03000472">
    <property type="protein sequence ID" value="KAG2514192.1"/>
    <property type="molecule type" value="Genomic_DNA"/>
</dbReference>
<evidence type="ECO:0000313" key="2">
    <source>
        <dbReference type="EMBL" id="KAG2514192.1"/>
    </source>
</evidence>
<gene>
    <name evidence="3" type="ORF">BBI17_008464</name>
    <name evidence="4" type="ORF">BBO99_00008648</name>
    <name evidence="1" type="ORF">JM16_008357</name>
    <name evidence="2" type="ORF">JM18_008200</name>
</gene>
<dbReference type="EMBL" id="MAYM02000024">
    <property type="protein sequence ID" value="RLN46709.1"/>
    <property type="molecule type" value="Genomic_DNA"/>
</dbReference>
<dbReference type="Proteomes" id="UP000285624">
    <property type="component" value="Unassembled WGS sequence"/>
</dbReference>
<comment type="caution">
    <text evidence="4">The sequence shown here is derived from an EMBL/GenBank/DDBJ whole genome shotgun (WGS) entry which is preliminary data.</text>
</comment>